<gene>
    <name evidence="2" type="ORF">ASPGLDRAFT_52992</name>
</gene>
<dbReference type="Proteomes" id="UP000184300">
    <property type="component" value="Unassembled WGS sequence"/>
</dbReference>
<dbReference type="RefSeq" id="XP_022395798.1">
    <property type="nucleotide sequence ID" value="XM_022547880.1"/>
</dbReference>
<accession>A0A1L9V5A3</accession>
<organism evidence="2 3">
    <name type="scientific">Aspergillus glaucus CBS 516.65</name>
    <dbReference type="NCBI Taxonomy" id="1160497"/>
    <lineage>
        <taxon>Eukaryota</taxon>
        <taxon>Fungi</taxon>
        <taxon>Dikarya</taxon>
        <taxon>Ascomycota</taxon>
        <taxon>Pezizomycotina</taxon>
        <taxon>Eurotiomycetes</taxon>
        <taxon>Eurotiomycetidae</taxon>
        <taxon>Eurotiales</taxon>
        <taxon>Aspergillaceae</taxon>
        <taxon>Aspergillus</taxon>
        <taxon>Aspergillus subgen. Aspergillus</taxon>
    </lineage>
</organism>
<name>A0A1L9V5A3_ASPGL</name>
<reference evidence="3" key="1">
    <citation type="journal article" date="2017" name="Genome Biol.">
        <title>Comparative genomics reveals high biological diversity and specific adaptations in the industrially and medically important fungal genus Aspergillus.</title>
        <authorList>
            <person name="de Vries R.P."/>
            <person name="Riley R."/>
            <person name="Wiebenga A."/>
            <person name="Aguilar-Osorio G."/>
            <person name="Amillis S."/>
            <person name="Uchima C.A."/>
            <person name="Anderluh G."/>
            <person name="Asadollahi M."/>
            <person name="Askin M."/>
            <person name="Barry K."/>
            <person name="Battaglia E."/>
            <person name="Bayram O."/>
            <person name="Benocci T."/>
            <person name="Braus-Stromeyer S.A."/>
            <person name="Caldana C."/>
            <person name="Canovas D."/>
            <person name="Cerqueira G.C."/>
            <person name="Chen F."/>
            <person name="Chen W."/>
            <person name="Choi C."/>
            <person name="Clum A."/>
            <person name="Dos Santos R.A."/>
            <person name="Damasio A.R."/>
            <person name="Diallinas G."/>
            <person name="Emri T."/>
            <person name="Fekete E."/>
            <person name="Flipphi M."/>
            <person name="Freyberg S."/>
            <person name="Gallo A."/>
            <person name="Gournas C."/>
            <person name="Habgood R."/>
            <person name="Hainaut M."/>
            <person name="Harispe M.L."/>
            <person name="Henrissat B."/>
            <person name="Hilden K.S."/>
            <person name="Hope R."/>
            <person name="Hossain A."/>
            <person name="Karabika E."/>
            <person name="Karaffa L."/>
            <person name="Karanyi Z."/>
            <person name="Krasevec N."/>
            <person name="Kuo A."/>
            <person name="Kusch H."/>
            <person name="LaButti K."/>
            <person name="Lagendijk E.L."/>
            <person name="Lapidus A."/>
            <person name="Levasseur A."/>
            <person name="Lindquist E."/>
            <person name="Lipzen A."/>
            <person name="Logrieco A.F."/>
            <person name="MacCabe A."/>
            <person name="Maekelae M.R."/>
            <person name="Malavazi I."/>
            <person name="Melin P."/>
            <person name="Meyer V."/>
            <person name="Mielnichuk N."/>
            <person name="Miskei M."/>
            <person name="Molnar A.P."/>
            <person name="Mule G."/>
            <person name="Ngan C.Y."/>
            <person name="Orejas M."/>
            <person name="Orosz E."/>
            <person name="Ouedraogo J.P."/>
            <person name="Overkamp K.M."/>
            <person name="Park H.-S."/>
            <person name="Perrone G."/>
            <person name="Piumi F."/>
            <person name="Punt P.J."/>
            <person name="Ram A.F."/>
            <person name="Ramon A."/>
            <person name="Rauscher S."/>
            <person name="Record E."/>
            <person name="Riano-Pachon D.M."/>
            <person name="Robert V."/>
            <person name="Roehrig J."/>
            <person name="Ruller R."/>
            <person name="Salamov A."/>
            <person name="Salih N.S."/>
            <person name="Samson R.A."/>
            <person name="Sandor E."/>
            <person name="Sanguinetti M."/>
            <person name="Schuetze T."/>
            <person name="Sepcic K."/>
            <person name="Shelest E."/>
            <person name="Sherlock G."/>
            <person name="Sophianopoulou V."/>
            <person name="Squina F.M."/>
            <person name="Sun H."/>
            <person name="Susca A."/>
            <person name="Todd R.B."/>
            <person name="Tsang A."/>
            <person name="Unkles S.E."/>
            <person name="van de Wiele N."/>
            <person name="van Rossen-Uffink D."/>
            <person name="Oliveira J.V."/>
            <person name="Vesth T.C."/>
            <person name="Visser J."/>
            <person name="Yu J.-H."/>
            <person name="Zhou M."/>
            <person name="Andersen M.R."/>
            <person name="Archer D.B."/>
            <person name="Baker S.E."/>
            <person name="Benoit I."/>
            <person name="Brakhage A.A."/>
            <person name="Braus G.H."/>
            <person name="Fischer R."/>
            <person name="Frisvad J.C."/>
            <person name="Goldman G.H."/>
            <person name="Houbraken J."/>
            <person name="Oakley B."/>
            <person name="Pocsi I."/>
            <person name="Scazzocchio C."/>
            <person name="Seiboth B."/>
            <person name="vanKuyk P.A."/>
            <person name="Wortman J."/>
            <person name="Dyer P.S."/>
            <person name="Grigoriev I.V."/>
        </authorList>
    </citation>
    <scope>NUCLEOTIDE SEQUENCE [LARGE SCALE GENOMIC DNA]</scope>
    <source>
        <strain evidence="3">CBS 516.65</strain>
    </source>
</reference>
<dbReference type="AlphaFoldDB" id="A0A1L9V5A3"/>
<sequence length="153" mass="17646">MNTCLTSVASEFNNSRHKDVHTLNVREVLSEYEAQTRTPTSGNYSPAKFAVFRQDPWRSPISREKRITDKGKALCPYCKKGRHLEGECRTKHPDKRPPPENDRQRNQANGSANLVDVNYLARVNEEWILDTGTAWTITHDRSRSTYRTNQTIL</sequence>
<feature type="compositionally biased region" description="Basic and acidic residues" evidence="1">
    <location>
        <begin position="86"/>
        <end position="105"/>
    </location>
</feature>
<dbReference type="EMBL" id="KV878922">
    <property type="protein sequence ID" value="OJJ79100.1"/>
    <property type="molecule type" value="Genomic_DNA"/>
</dbReference>
<protein>
    <submittedName>
        <fullName evidence="2">Uncharacterized protein</fullName>
    </submittedName>
</protein>
<feature type="region of interest" description="Disordered" evidence="1">
    <location>
        <begin position="86"/>
        <end position="111"/>
    </location>
</feature>
<evidence type="ECO:0000313" key="3">
    <source>
        <dbReference type="Proteomes" id="UP000184300"/>
    </source>
</evidence>
<evidence type="ECO:0000256" key="1">
    <source>
        <dbReference type="SAM" id="MobiDB-lite"/>
    </source>
</evidence>
<proteinExistence type="predicted"/>
<evidence type="ECO:0000313" key="2">
    <source>
        <dbReference type="EMBL" id="OJJ79100.1"/>
    </source>
</evidence>
<dbReference type="GeneID" id="34464141"/>
<dbReference type="VEuPathDB" id="FungiDB:ASPGLDRAFT_52992"/>
<keyword evidence="3" id="KW-1185">Reference proteome</keyword>